<dbReference type="GO" id="GO:0055085">
    <property type="term" value="P:transmembrane transport"/>
    <property type="evidence" value="ECO:0007669"/>
    <property type="project" value="InterPro"/>
</dbReference>
<feature type="transmembrane region" description="Helical" evidence="6">
    <location>
        <begin position="146"/>
        <end position="169"/>
    </location>
</feature>
<dbReference type="KEGG" id="wne:PIG85_01690"/>
<organism evidence="8 9">
    <name type="scientific">Winkia neuii subsp. anitrata</name>
    <dbReference type="NCBI Taxonomy" id="29318"/>
    <lineage>
        <taxon>Bacteria</taxon>
        <taxon>Bacillati</taxon>
        <taxon>Actinomycetota</taxon>
        <taxon>Actinomycetes</taxon>
        <taxon>Actinomycetales</taxon>
        <taxon>Actinomycetaceae</taxon>
        <taxon>Winkia</taxon>
    </lineage>
</organism>
<evidence type="ECO:0000313" key="9">
    <source>
        <dbReference type="Proteomes" id="UP001211044"/>
    </source>
</evidence>
<dbReference type="PROSITE" id="PS50928">
    <property type="entry name" value="ABC_TM1"/>
    <property type="match status" value="1"/>
</dbReference>
<dbReference type="InterPro" id="IPR035906">
    <property type="entry name" value="MetI-like_sf"/>
</dbReference>
<keyword evidence="3 6" id="KW-0812">Transmembrane</keyword>
<evidence type="ECO:0000256" key="6">
    <source>
        <dbReference type="RuleBase" id="RU363032"/>
    </source>
</evidence>
<dbReference type="AlphaFoldDB" id="A0AB38XPW5"/>
<dbReference type="GO" id="GO:0005886">
    <property type="term" value="C:plasma membrane"/>
    <property type="evidence" value="ECO:0007669"/>
    <property type="project" value="UniProtKB-SubCell"/>
</dbReference>
<feature type="transmembrane region" description="Helical" evidence="6">
    <location>
        <begin position="181"/>
        <end position="202"/>
    </location>
</feature>
<comment type="similarity">
    <text evidence="6">Belongs to the binding-protein-dependent transport system permease family.</text>
</comment>
<evidence type="ECO:0000256" key="2">
    <source>
        <dbReference type="ARBA" id="ARBA00022448"/>
    </source>
</evidence>
<keyword evidence="5 6" id="KW-0472">Membrane</keyword>
<dbReference type="Gene3D" id="1.10.3720.10">
    <property type="entry name" value="MetI-like"/>
    <property type="match status" value="1"/>
</dbReference>
<feature type="transmembrane region" description="Helical" evidence="6">
    <location>
        <begin position="20"/>
        <end position="41"/>
    </location>
</feature>
<protein>
    <submittedName>
        <fullName evidence="8">ABC transporter permease subunit</fullName>
    </submittedName>
</protein>
<evidence type="ECO:0000256" key="1">
    <source>
        <dbReference type="ARBA" id="ARBA00004141"/>
    </source>
</evidence>
<dbReference type="PANTHER" id="PTHR30177:SF4">
    <property type="entry name" value="OSMOPROTECTANT IMPORT PERMEASE PROTEIN OSMW"/>
    <property type="match status" value="1"/>
</dbReference>
<evidence type="ECO:0000313" key="8">
    <source>
        <dbReference type="EMBL" id="WCE46382.1"/>
    </source>
</evidence>
<dbReference type="InterPro" id="IPR051204">
    <property type="entry name" value="ABC_transp_perm/SBD"/>
</dbReference>
<name>A0AB38XPW5_9ACTO</name>
<dbReference type="Proteomes" id="UP001211044">
    <property type="component" value="Chromosome"/>
</dbReference>
<dbReference type="CDD" id="cd06261">
    <property type="entry name" value="TM_PBP2"/>
    <property type="match status" value="1"/>
</dbReference>
<feature type="domain" description="ABC transmembrane type-1" evidence="7">
    <location>
        <begin position="16"/>
        <end position="199"/>
    </location>
</feature>
<dbReference type="SUPFAM" id="SSF161098">
    <property type="entry name" value="MetI-like"/>
    <property type="match status" value="1"/>
</dbReference>
<accession>A0AB38XPW5</accession>
<evidence type="ECO:0000259" key="7">
    <source>
        <dbReference type="PROSITE" id="PS50928"/>
    </source>
</evidence>
<dbReference type="GO" id="GO:0031460">
    <property type="term" value="P:glycine betaine transport"/>
    <property type="evidence" value="ECO:0007669"/>
    <property type="project" value="TreeGrafter"/>
</dbReference>
<dbReference type="InterPro" id="IPR000515">
    <property type="entry name" value="MetI-like"/>
</dbReference>
<evidence type="ECO:0000256" key="4">
    <source>
        <dbReference type="ARBA" id="ARBA00022989"/>
    </source>
</evidence>
<reference evidence="8" key="1">
    <citation type="submission" date="2023-01" db="EMBL/GenBank/DDBJ databases">
        <title>Comparative Genomic Analysis of the Clinically-Derived Winkia Strain NY0527 Provides Evidence into the Taxonomic Reassignment of Winkia neuii and Characterizes Their Virulence Traits.</title>
        <authorList>
            <person name="Cai X."/>
            <person name="Peng Y."/>
            <person name="Li M."/>
            <person name="Qiu Y."/>
            <person name="Wang Y."/>
            <person name="Xu L."/>
            <person name="Hou Q."/>
        </authorList>
    </citation>
    <scope>NUCLEOTIDE SEQUENCE</scope>
    <source>
        <strain evidence="8">NY0527</strain>
    </source>
</reference>
<evidence type="ECO:0000256" key="3">
    <source>
        <dbReference type="ARBA" id="ARBA00022692"/>
    </source>
</evidence>
<gene>
    <name evidence="8" type="ORF">PIG85_01690</name>
</gene>
<keyword evidence="4 6" id="KW-1133">Transmembrane helix</keyword>
<comment type="subcellular location">
    <subcellularLocation>
        <location evidence="6">Cell membrane</location>
        <topology evidence="6">Multi-pass membrane protein</topology>
    </subcellularLocation>
    <subcellularLocation>
        <location evidence="1">Membrane</location>
        <topology evidence="1">Multi-pass membrane protein</topology>
    </subcellularLocation>
</comment>
<dbReference type="PANTHER" id="PTHR30177">
    <property type="entry name" value="GLYCINE BETAINE/L-PROLINE TRANSPORT SYSTEM PERMEASE PROTEIN PROW"/>
    <property type="match status" value="1"/>
</dbReference>
<dbReference type="Pfam" id="PF00528">
    <property type="entry name" value="BPD_transp_1"/>
    <property type="match status" value="1"/>
</dbReference>
<evidence type="ECO:0000256" key="5">
    <source>
        <dbReference type="ARBA" id="ARBA00023136"/>
    </source>
</evidence>
<keyword evidence="2 6" id="KW-0813">Transport</keyword>
<dbReference type="EMBL" id="CP116394">
    <property type="protein sequence ID" value="WCE46382.1"/>
    <property type="molecule type" value="Genomic_DNA"/>
</dbReference>
<dbReference type="RefSeq" id="WP_004806652.1">
    <property type="nucleotide sequence ID" value="NZ_CP116394.1"/>
</dbReference>
<sequence>MADFILQRWRQLLFMSIQHAWLAAQCVLLATLVAVALAALAYKSTRLRALLNNVSTIGLTIPSFALLALLVAPLGFGVAPTVIALVFYGALPIMRNAVVGLAGVDNTVIESARGQGMSATAIFFRVRLPLSWPLILSGIRVSTQMVMGIAAIGAYVLGPGLGSLIFTGLARLGGAGAVESAAVGTLLVVIVALIADFGLAILGRLTISRGIRD</sequence>
<proteinExistence type="inferred from homology"/>